<dbReference type="PANTHER" id="PTHR15537:SF2">
    <property type="entry name" value="F-BOX ONLY PROTEIN 7"/>
    <property type="match status" value="1"/>
</dbReference>
<evidence type="ECO:0008006" key="3">
    <source>
        <dbReference type="Google" id="ProtNLM"/>
    </source>
</evidence>
<evidence type="ECO:0000313" key="2">
    <source>
        <dbReference type="Proteomes" id="UP000824782"/>
    </source>
</evidence>
<accession>A0AAV6YJS2</accession>
<dbReference type="EMBL" id="WNYA01032671">
    <property type="protein sequence ID" value="KAG8537196.1"/>
    <property type="molecule type" value="Genomic_DNA"/>
</dbReference>
<feature type="non-terminal residue" evidence="1">
    <location>
        <position position="267"/>
    </location>
</feature>
<protein>
    <recommendedName>
        <fullName evidence="3">Ubiquitin-like domain-containing protein</fullName>
    </recommendedName>
</protein>
<sequence length="267" mass="28571">LQDGRGRRPMTSLPASYSVMCQGFRPTVKHGRRSGTVTCASSSGSCDGEVITFSSQSLRKGIGLLCAQEKNEKLQVSVPPCWRRVRGLISDAVCHRMKLRVRVGKRSGRLELTDDEVTLRDLRWRLRQTFLPSLGFSSDAVFSITLNGRDPLLEDESSLQSLGIISGDLIVVVTDETPPPVPAHEEPPAPSAALTYTRQEDERGAAAPGGCDVAGSSQATVEEEAVSCAPGPMLCSEASDGEIPHSLEALYLSSDCTSANDALVIVT</sequence>
<keyword evidence="2" id="KW-1185">Reference proteome</keyword>
<dbReference type="InterPro" id="IPR047118">
    <property type="entry name" value="Fbxo7"/>
</dbReference>
<dbReference type="PANTHER" id="PTHR15537">
    <property type="entry name" value="F-BOX ONLY PROTEIN 7"/>
    <property type="match status" value="1"/>
</dbReference>
<dbReference type="Proteomes" id="UP000824782">
    <property type="component" value="Unassembled WGS sequence"/>
</dbReference>
<dbReference type="AlphaFoldDB" id="A0AAV6YJS2"/>
<gene>
    <name evidence="1" type="ORF">GDO81_024925</name>
</gene>
<organism evidence="1 2">
    <name type="scientific">Engystomops pustulosus</name>
    <name type="common">Tungara frog</name>
    <name type="synonym">Physalaemus pustulosus</name>
    <dbReference type="NCBI Taxonomy" id="76066"/>
    <lineage>
        <taxon>Eukaryota</taxon>
        <taxon>Metazoa</taxon>
        <taxon>Chordata</taxon>
        <taxon>Craniata</taxon>
        <taxon>Vertebrata</taxon>
        <taxon>Euteleostomi</taxon>
        <taxon>Amphibia</taxon>
        <taxon>Batrachia</taxon>
        <taxon>Anura</taxon>
        <taxon>Neobatrachia</taxon>
        <taxon>Hyloidea</taxon>
        <taxon>Leptodactylidae</taxon>
        <taxon>Leiuperinae</taxon>
        <taxon>Engystomops</taxon>
    </lineage>
</organism>
<comment type="caution">
    <text evidence="1">The sequence shown here is derived from an EMBL/GenBank/DDBJ whole genome shotgun (WGS) entry which is preliminary data.</text>
</comment>
<evidence type="ECO:0000313" key="1">
    <source>
        <dbReference type="EMBL" id="KAG8537196.1"/>
    </source>
</evidence>
<dbReference type="GO" id="GO:0019901">
    <property type="term" value="F:protein kinase binding"/>
    <property type="evidence" value="ECO:0007669"/>
    <property type="project" value="InterPro"/>
</dbReference>
<dbReference type="CDD" id="cd17039">
    <property type="entry name" value="Ubl_ubiquitin_like"/>
    <property type="match status" value="1"/>
</dbReference>
<proteinExistence type="predicted"/>
<feature type="non-terminal residue" evidence="1">
    <location>
        <position position="1"/>
    </location>
</feature>
<name>A0AAV6YJS2_ENGPU</name>
<dbReference type="GO" id="GO:1903599">
    <property type="term" value="P:positive regulation of autophagy of mitochondrion"/>
    <property type="evidence" value="ECO:0007669"/>
    <property type="project" value="TreeGrafter"/>
</dbReference>
<reference evidence="1" key="1">
    <citation type="thesis" date="2020" institute="ProQuest LLC" country="789 East Eisenhower Parkway, Ann Arbor, MI, USA">
        <title>Comparative Genomics and Chromosome Evolution.</title>
        <authorList>
            <person name="Mudd A.B."/>
        </authorList>
    </citation>
    <scope>NUCLEOTIDE SEQUENCE</scope>
    <source>
        <strain evidence="1">237g6f4</strain>
        <tissue evidence="1">Blood</tissue>
    </source>
</reference>